<proteinExistence type="predicted"/>
<dbReference type="Proteomes" id="UP001280121">
    <property type="component" value="Unassembled WGS sequence"/>
</dbReference>
<reference evidence="2" key="1">
    <citation type="journal article" date="2023" name="Plant J.">
        <title>Genome sequences and population genomics provide insights into the demographic history, inbreeding, and mutation load of two 'living fossil' tree species of Dipteronia.</title>
        <authorList>
            <person name="Feng Y."/>
            <person name="Comes H.P."/>
            <person name="Chen J."/>
            <person name="Zhu S."/>
            <person name="Lu R."/>
            <person name="Zhang X."/>
            <person name="Li P."/>
            <person name="Qiu J."/>
            <person name="Olsen K.M."/>
            <person name="Qiu Y."/>
        </authorList>
    </citation>
    <scope>NUCLEOTIDE SEQUENCE</scope>
    <source>
        <strain evidence="2">KIB01</strain>
    </source>
</reference>
<accession>A0AAD9XFN7</accession>
<dbReference type="AlphaFoldDB" id="A0AAD9XFN7"/>
<comment type="caution">
    <text evidence="2">The sequence shown here is derived from an EMBL/GenBank/DDBJ whole genome shotgun (WGS) entry which is preliminary data.</text>
</comment>
<gene>
    <name evidence="2" type="ORF">Ddye_005107</name>
</gene>
<sequence length="90" mass="10597">MREDRFDWRVRLASGEREDQVRRWRERRPGLTAVREKTSSIGECRERISSSTTTMMTRVMTVKTTTKATDDSGKNRGEDLAKNREYPDEK</sequence>
<evidence type="ECO:0000256" key="1">
    <source>
        <dbReference type="SAM" id="MobiDB-lite"/>
    </source>
</evidence>
<feature type="compositionally biased region" description="Basic and acidic residues" evidence="1">
    <location>
        <begin position="68"/>
        <end position="90"/>
    </location>
</feature>
<name>A0AAD9XFN7_9ROSI</name>
<organism evidence="2 3">
    <name type="scientific">Dipteronia dyeriana</name>
    <dbReference type="NCBI Taxonomy" id="168575"/>
    <lineage>
        <taxon>Eukaryota</taxon>
        <taxon>Viridiplantae</taxon>
        <taxon>Streptophyta</taxon>
        <taxon>Embryophyta</taxon>
        <taxon>Tracheophyta</taxon>
        <taxon>Spermatophyta</taxon>
        <taxon>Magnoliopsida</taxon>
        <taxon>eudicotyledons</taxon>
        <taxon>Gunneridae</taxon>
        <taxon>Pentapetalae</taxon>
        <taxon>rosids</taxon>
        <taxon>malvids</taxon>
        <taxon>Sapindales</taxon>
        <taxon>Sapindaceae</taxon>
        <taxon>Hippocastanoideae</taxon>
        <taxon>Acereae</taxon>
        <taxon>Dipteronia</taxon>
    </lineage>
</organism>
<keyword evidence="3" id="KW-1185">Reference proteome</keyword>
<feature type="region of interest" description="Disordered" evidence="1">
    <location>
        <begin position="62"/>
        <end position="90"/>
    </location>
</feature>
<dbReference type="EMBL" id="JANJYI010000002">
    <property type="protein sequence ID" value="KAK2658574.1"/>
    <property type="molecule type" value="Genomic_DNA"/>
</dbReference>
<evidence type="ECO:0000313" key="3">
    <source>
        <dbReference type="Proteomes" id="UP001280121"/>
    </source>
</evidence>
<evidence type="ECO:0000313" key="2">
    <source>
        <dbReference type="EMBL" id="KAK2658574.1"/>
    </source>
</evidence>
<protein>
    <submittedName>
        <fullName evidence="2">Uncharacterized protein</fullName>
    </submittedName>
</protein>